<dbReference type="RefSeq" id="WP_275469294.1">
    <property type="nucleotide sequence ID" value="NZ_CP110232.1"/>
</dbReference>
<proteinExistence type="predicted"/>
<dbReference type="EMBL" id="CP110232">
    <property type="protein sequence ID" value="WEG73495.1"/>
    <property type="molecule type" value="Genomic_DNA"/>
</dbReference>
<evidence type="ECO:0000313" key="2">
    <source>
        <dbReference type="Proteomes" id="UP001179647"/>
    </source>
</evidence>
<dbReference type="Proteomes" id="UP001179647">
    <property type="component" value="Chromosome"/>
</dbReference>
<name>A0AAF0CUY9_9ENTE</name>
<sequence length="75" mass="8907">MNQNQNEQNINTKGEYAKYVFDQIEHVFPDYFSTISSLEVDCKPEEFAPYLEFMNHLLNAYQLVQYHIVGVKEEN</sequence>
<gene>
    <name evidence="1" type="ORF">OL234_00885</name>
</gene>
<keyword evidence="2" id="KW-1185">Reference proteome</keyword>
<accession>A0AAF0CUY9</accession>
<protein>
    <submittedName>
        <fullName evidence="1">Uncharacterized protein</fullName>
    </submittedName>
</protein>
<organism evidence="1 2">
    <name type="scientific">Vagococcus intermedius</name>
    <dbReference type="NCBI Taxonomy" id="2991418"/>
    <lineage>
        <taxon>Bacteria</taxon>
        <taxon>Bacillati</taxon>
        <taxon>Bacillota</taxon>
        <taxon>Bacilli</taxon>
        <taxon>Lactobacillales</taxon>
        <taxon>Enterococcaceae</taxon>
        <taxon>Vagococcus</taxon>
    </lineage>
</organism>
<dbReference type="AlphaFoldDB" id="A0AAF0CUY9"/>
<reference evidence="1" key="1">
    <citation type="submission" date="2022-10" db="EMBL/GenBank/DDBJ databases">
        <title>Vagococcus sp. isolated from poultry meat.</title>
        <authorList>
            <person name="Johansson P."/>
            <person name="Bjorkroth J."/>
        </authorList>
    </citation>
    <scope>NUCLEOTIDE SEQUENCE</scope>
    <source>
        <strain evidence="1">STAA11</strain>
    </source>
</reference>
<evidence type="ECO:0000313" key="1">
    <source>
        <dbReference type="EMBL" id="WEG73495.1"/>
    </source>
</evidence>
<dbReference type="KEGG" id="vie:OL234_00885"/>